<dbReference type="GO" id="GO:0005096">
    <property type="term" value="F:GTPase activator activity"/>
    <property type="evidence" value="ECO:0007669"/>
    <property type="project" value="UniProtKB-KW"/>
</dbReference>
<dbReference type="SMART" id="SM00368">
    <property type="entry name" value="LRR_RI"/>
    <property type="match status" value="5"/>
</dbReference>
<organism evidence="5 6">
    <name type="scientific">Prymnesium parvum</name>
    <name type="common">Toxic golden alga</name>
    <dbReference type="NCBI Taxonomy" id="97485"/>
    <lineage>
        <taxon>Eukaryota</taxon>
        <taxon>Haptista</taxon>
        <taxon>Haptophyta</taxon>
        <taxon>Prymnesiophyceae</taxon>
        <taxon>Prymnesiales</taxon>
        <taxon>Prymnesiaceae</taxon>
        <taxon>Prymnesium</taxon>
    </lineage>
</organism>
<gene>
    <name evidence="5" type="ORF">AB1Y20_000472</name>
</gene>
<dbReference type="InterPro" id="IPR027038">
    <property type="entry name" value="RanGap"/>
</dbReference>
<comment type="caution">
    <text evidence="5">The sequence shown here is derived from an EMBL/GenBank/DDBJ whole genome shotgun (WGS) entry which is preliminary data.</text>
</comment>
<feature type="compositionally biased region" description="Polar residues" evidence="4">
    <location>
        <begin position="326"/>
        <end position="338"/>
    </location>
</feature>
<name>A0AB34K880_PRYPA</name>
<keyword evidence="1" id="KW-0343">GTPase activation</keyword>
<reference evidence="5 6" key="1">
    <citation type="journal article" date="2024" name="Science">
        <title>Giant polyketide synthase enzymes in the biosynthesis of giant marine polyether toxins.</title>
        <authorList>
            <person name="Fallon T.R."/>
            <person name="Shende V.V."/>
            <person name="Wierzbicki I.H."/>
            <person name="Pendleton A.L."/>
            <person name="Watervoot N.F."/>
            <person name="Auber R.P."/>
            <person name="Gonzalez D.J."/>
            <person name="Wisecaver J.H."/>
            <person name="Moore B.S."/>
        </authorList>
    </citation>
    <scope>NUCLEOTIDE SEQUENCE [LARGE SCALE GENOMIC DNA]</scope>
    <source>
        <strain evidence="5 6">12B1</strain>
    </source>
</reference>
<feature type="region of interest" description="Disordered" evidence="4">
    <location>
        <begin position="293"/>
        <end position="372"/>
    </location>
</feature>
<evidence type="ECO:0000256" key="1">
    <source>
        <dbReference type="ARBA" id="ARBA00022468"/>
    </source>
</evidence>
<proteinExistence type="predicted"/>
<dbReference type="InterPro" id="IPR001611">
    <property type="entry name" value="Leu-rich_rpt"/>
</dbReference>
<keyword evidence="2" id="KW-0433">Leucine-rich repeat</keyword>
<dbReference type="GO" id="GO:0006913">
    <property type="term" value="P:nucleocytoplasmic transport"/>
    <property type="evidence" value="ECO:0007669"/>
    <property type="project" value="TreeGrafter"/>
</dbReference>
<keyword evidence="6" id="KW-1185">Reference proteome</keyword>
<dbReference type="GO" id="GO:0048471">
    <property type="term" value="C:perinuclear region of cytoplasm"/>
    <property type="evidence" value="ECO:0007669"/>
    <property type="project" value="TreeGrafter"/>
</dbReference>
<evidence type="ECO:0000313" key="6">
    <source>
        <dbReference type="Proteomes" id="UP001515480"/>
    </source>
</evidence>
<dbReference type="GO" id="GO:0005634">
    <property type="term" value="C:nucleus"/>
    <property type="evidence" value="ECO:0007669"/>
    <property type="project" value="TreeGrafter"/>
</dbReference>
<dbReference type="Proteomes" id="UP001515480">
    <property type="component" value="Unassembled WGS sequence"/>
</dbReference>
<dbReference type="SUPFAM" id="SSF52047">
    <property type="entry name" value="RNI-like"/>
    <property type="match status" value="1"/>
</dbReference>
<dbReference type="Gene3D" id="3.80.10.10">
    <property type="entry name" value="Ribonuclease Inhibitor"/>
    <property type="match status" value="2"/>
</dbReference>
<dbReference type="GO" id="GO:0005829">
    <property type="term" value="C:cytosol"/>
    <property type="evidence" value="ECO:0007669"/>
    <property type="project" value="TreeGrafter"/>
</dbReference>
<dbReference type="Pfam" id="PF13516">
    <property type="entry name" value="LRR_6"/>
    <property type="match status" value="3"/>
</dbReference>
<accession>A0AB34K880</accession>
<evidence type="ECO:0000256" key="4">
    <source>
        <dbReference type="SAM" id="MobiDB-lite"/>
    </source>
</evidence>
<feature type="region of interest" description="Disordered" evidence="4">
    <location>
        <begin position="221"/>
        <end position="249"/>
    </location>
</feature>
<dbReference type="InterPro" id="IPR032675">
    <property type="entry name" value="LRR_dom_sf"/>
</dbReference>
<protein>
    <submittedName>
        <fullName evidence="5">Uncharacterized protein</fullName>
    </submittedName>
</protein>
<evidence type="ECO:0000256" key="3">
    <source>
        <dbReference type="ARBA" id="ARBA00022737"/>
    </source>
</evidence>
<sequence length="372" mass="40654">MTPSRIKRASMGAQALFRSHTEAALITPDEHSLEAWKRSHHGRILPPKHEVEIKGINLGDEGAHALAEELKSDAEVHCLTLVDNRIGPDGAFALARALLKNETLTALDIRQNPIGDNGVRSFAVILASNVTLMRLSIYTNTLSAVGAQHIASLLEKNNTLQKLSLFSNSLDDEVADRFCEALRSNRAVRKLSIYSSALTDVGASRLKDVFEKETRLLKISLSPSPSGERRTCQRNHGGTSAHAPSPHIHHEGATLGLRKEMRKQTSKLLSLQYGTGPLTKMSPIDQQRLAEKARLHEEESSNDVKKWKRSKSPRVRPCITEEDEQALTQLGSSTTGEVGSSPKYAASNASLESGGDKEDKGHQRASSVCVIQ</sequence>
<keyword evidence="3" id="KW-0677">Repeat</keyword>
<dbReference type="PANTHER" id="PTHR24113:SF12">
    <property type="entry name" value="RAN GTPASE-ACTIVATING PROTEIN 1"/>
    <property type="match status" value="1"/>
</dbReference>
<dbReference type="PANTHER" id="PTHR24113">
    <property type="entry name" value="RAN GTPASE-ACTIVATING PROTEIN 1"/>
    <property type="match status" value="1"/>
</dbReference>
<dbReference type="AlphaFoldDB" id="A0AB34K880"/>
<evidence type="ECO:0000256" key="2">
    <source>
        <dbReference type="ARBA" id="ARBA00022614"/>
    </source>
</evidence>
<feature type="compositionally biased region" description="Basic and acidic residues" evidence="4">
    <location>
        <begin position="293"/>
        <end position="305"/>
    </location>
</feature>
<dbReference type="EMBL" id="JBGBPQ010000001">
    <property type="protein sequence ID" value="KAL1529527.1"/>
    <property type="molecule type" value="Genomic_DNA"/>
</dbReference>
<evidence type="ECO:0000313" key="5">
    <source>
        <dbReference type="EMBL" id="KAL1529527.1"/>
    </source>
</evidence>
<dbReference type="GO" id="GO:0031267">
    <property type="term" value="F:small GTPase binding"/>
    <property type="evidence" value="ECO:0007669"/>
    <property type="project" value="TreeGrafter"/>
</dbReference>